<dbReference type="VEuPathDB" id="AmoebaDB:ACA1_036500"/>
<gene>
    <name evidence="2" type="ORF">ACA1_036500</name>
</gene>
<protein>
    <submittedName>
        <fullName evidence="2">Uncharacterized protein</fullName>
    </submittedName>
</protein>
<proteinExistence type="predicted"/>
<evidence type="ECO:0000313" key="3">
    <source>
        <dbReference type="Proteomes" id="UP000011083"/>
    </source>
</evidence>
<feature type="compositionally biased region" description="Low complexity" evidence="1">
    <location>
        <begin position="301"/>
        <end position="310"/>
    </location>
</feature>
<dbReference type="KEGG" id="acan:ACA1_036500"/>
<feature type="region of interest" description="Disordered" evidence="1">
    <location>
        <begin position="381"/>
        <end position="460"/>
    </location>
</feature>
<feature type="compositionally biased region" description="Basic residues" evidence="1">
    <location>
        <begin position="441"/>
        <end position="452"/>
    </location>
</feature>
<organism evidence="2 3">
    <name type="scientific">Acanthamoeba castellanii (strain ATCC 30010 / Neff)</name>
    <dbReference type="NCBI Taxonomy" id="1257118"/>
    <lineage>
        <taxon>Eukaryota</taxon>
        <taxon>Amoebozoa</taxon>
        <taxon>Discosea</taxon>
        <taxon>Longamoebia</taxon>
        <taxon>Centramoebida</taxon>
        <taxon>Acanthamoebidae</taxon>
        <taxon>Acanthamoeba</taxon>
    </lineage>
</organism>
<dbReference type="AlphaFoldDB" id="L8HCJ1"/>
<dbReference type="EMBL" id="KB007868">
    <property type="protein sequence ID" value="ELR22957.1"/>
    <property type="molecule type" value="Genomic_DNA"/>
</dbReference>
<dbReference type="GeneID" id="14923924"/>
<evidence type="ECO:0000256" key="1">
    <source>
        <dbReference type="SAM" id="MobiDB-lite"/>
    </source>
</evidence>
<dbReference type="Proteomes" id="UP000011083">
    <property type="component" value="Unassembled WGS sequence"/>
</dbReference>
<keyword evidence="3" id="KW-1185">Reference proteome</keyword>
<dbReference type="RefSeq" id="XP_004352096.1">
    <property type="nucleotide sequence ID" value="XM_004352044.1"/>
</dbReference>
<dbReference type="SUPFAM" id="SSF48371">
    <property type="entry name" value="ARM repeat"/>
    <property type="match status" value="1"/>
</dbReference>
<feature type="compositionally biased region" description="Low complexity" evidence="1">
    <location>
        <begin position="425"/>
        <end position="435"/>
    </location>
</feature>
<feature type="region of interest" description="Disordered" evidence="1">
    <location>
        <begin position="300"/>
        <end position="349"/>
    </location>
</feature>
<dbReference type="InterPro" id="IPR016024">
    <property type="entry name" value="ARM-type_fold"/>
</dbReference>
<dbReference type="Gene3D" id="1.25.10.10">
    <property type="entry name" value="Leucine-rich Repeat Variant"/>
    <property type="match status" value="1"/>
</dbReference>
<name>L8HCJ1_ACACF</name>
<feature type="region of interest" description="Disordered" evidence="1">
    <location>
        <begin position="355"/>
        <end position="374"/>
    </location>
</feature>
<sequence>METELNLENLLEDHPLYWVNALRGRVTKRLMVKLQATLLAQGNAFLDQFIKYNGISCLLDVHEDLFWRTFEPKDKHKEHAIDLHEAKEAFLECTACLLPLLRRPMGLKAFTEGSKKTLHQQIVLLATSLANPEVRKVCLWAIHMIVSHCPISRMGDLTSAFHEGLVSLQPLMAEPSIFATSLRIIAEAESTGDLESTVHALYLLNVSVEGVGDDPHESKHLKTRERMRTAFESAGLPALLDKLQHKVQPNNRSALAPRRTERFGNGTTGRPGTRLCCGRRRVARSTDCYFDSRSVSRRRTTTCTRPPTSRCLRRGAAPRCRTPVTSTKTPPPARQRRGRGNRTTATWARRSRPGWDRTLLSKPTPTISTPMRRISPISFAPPREMRRQRHRQSRRSTLVRPAMATATSRPRRRRRRYLTPRKTARTCSTSCTSRPRPSPSRPRRATVRRRQAAKASCTAS</sequence>
<evidence type="ECO:0000313" key="2">
    <source>
        <dbReference type="EMBL" id="ELR22957.1"/>
    </source>
</evidence>
<feature type="compositionally biased region" description="Basic residues" evidence="1">
    <location>
        <begin position="409"/>
        <end position="424"/>
    </location>
</feature>
<dbReference type="InterPro" id="IPR011989">
    <property type="entry name" value="ARM-like"/>
</dbReference>
<reference evidence="2 3" key="1">
    <citation type="journal article" date="2013" name="Genome Biol.">
        <title>Genome of Acanthamoeba castellanii highlights extensive lateral gene transfer and early evolution of tyrosine kinase signaling.</title>
        <authorList>
            <person name="Clarke M."/>
            <person name="Lohan A.J."/>
            <person name="Liu B."/>
            <person name="Lagkouvardos I."/>
            <person name="Roy S."/>
            <person name="Zafar N."/>
            <person name="Bertelli C."/>
            <person name="Schilde C."/>
            <person name="Kianianmomeni A."/>
            <person name="Burglin T.R."/>
            <person name="Frech C."/>
            <person name="Turcotte B."/>
            <person name="Kopec K.O."/>
            <person name="Synnott J.M."/>
            <person name="Choo C."/>
            <person name="Paponov I."/>
            <person name="Finkler A."/>
            <person name="Soon Heng Tan C."/>
            <person name="Hutchins A.P."/>
            <person name="Weinmeier T."/>
            <person name="Rattei T."/>
            <person name="Chu J.S."/>
            <person name="Gimenez G."/>
            <person name="Irimia M."/>
            <person name="Rigden D.J."/>
            <person name="Fitzpatrick D.A."/>
            <person name="Lorenzo-Morales J."/>
            <person name="Bateman A."/>
            <person name="Chiu C.H."/>
            <person name="Tang P."/>
            <person name="Hegemann P."/>
            <person name="Fromm H."/>
            <person name="Raoult D."/>
            <person name="Greub G."/>
            <person name="Miranda-Saavedra D."/>
            <person name="Chen N."/>
            <person name="Nash P."/>
            <person name="Ginger M.L."/>
            <person name="Horn M."/>
            <person name="Schaap P."/>
            <person name="Caler L."/>
            <person name="Loftus B."/>
        </authorList>
    </citation>
    <scope>NUCLEOTIDE SEQUENCE [LARGE SCALE GENOMIC DNA]</scope>
    <source>
        <strain evidence="2 3">Neff</strain>
    </source>
</reference>
<accession>L8HCJ1</accession>